<gene>
    <name evidence="6" type="ORF">NU09_1962</name>
</gene>
<name>A0A444WAM6_9FLAO</name>
<protein>
    <submittedName>
        <fullName evidence="6">Cystathionine gamma-lyase</fullName>
    </submittedName>
</protein>
<feature type="modified residue" description="N6-(pyridoxal phosphate)lysine" evidence="4">
    <location>
        <position position="194"/>
    </location>
</feature>
<evidence type="ECO:0000256" key="3">
    <source>
        <dbReference type="ARBA" id="ARBA00022898"/>
    </source>
</evidence>
<dbReference type="InterPro" id="IPR015422">
    <property type="entry name" value="PyrdxlP-dep_Trfase_small"/>
</dbReference>
<dbReference type="Gene3D" id="3.90.1150.10">
    <property type="entry name" value="Aspartate Aminotransferase, domain 1"/>
    <property type="match status" value="1"/>
</dbReference>
<dbReference type="GO" id="GO:0009086">
    <property type="term" value="P:methionine biosynthetic process"/>
    <property type="evidence" value="ECO:0007669"/>
    <property type="project" value="UniProtKB-ARBA"/>
</dbReference>
<dbReference type="OrthoDB" id="9803729at2"/>
<dbReference type="GO" id="GO:0003962">
    <property type="term" value="F:cystathionine gamma-synthase activity"/>
    <property type="evidence" value="ECO:0007669"/>
    <property type="project" value="TreeGrafter"/>
</dbReference>
<proteinExistence type="inferred from homology"/>
<dbReference type="GO" id="GO:0030170">
    <property type="term" value="F:pyridoxal phosphate binding"/>
    <property type="evidence" value="ECO:0007669"/>
    <property type="project" value="InterPro"/>
</dbReference>
<sequence>MKEQTLILNSLPIDPLTGSISTPIYQTSTFVQDAPGVHKGFDYSRSNNPTRKVLEDCIAKLENGHAGFAFASGLAAIDAVIKLLEAGDEIIAVDDIYGGAFRLFTHVYQKFGIKINYVDSTNSQNVADAVTDKTKLIWIESPTNPTLKVSDIRTIAKTARQHNIILCVDNTFASPVSQKPIDFGADIIVHSATKYIAGHSDLIAGLVVTSTPELSEKIKFIQNASGAILGPFDSWLVIRGIETLNLRVKQHAENAQKIAEYLLEEKLVKNVYYPGLPSHHNHEIAKSQQKYFGGVIAFDLVIDDKELASQIVSGTKLFKLAESLGGVKSLCCLPCEMTHKSIPAEKRYGSGVTDSLIRLSVGLEDADDLIADLKQAIEAAVKANADKTAVTA</sequence>
<dbReference type="Gene3D" id="3.40.640.10">
    <property type="entry name" value="Type I PLP-dependent aspartate aminotransferase-like (Major domain)"/>
    <property type="match status" value="1"/>
</dbReference>
<evidence type="ECO:0000256" key="1">
    <source>
        <dbReference type="ARBA" id="ARBA00001933"/>
    </source>
</evidence>
<keyword evidence="3 4" id="KW-0663">Pyridoxal phosphate</keyword>
<evidence type="ECO:0000256" key="5">
    <source>
        <dbReference type="RuleBase" id="RU362118"/>
    </source>
</evidence>
<dbReference type="InterPro" id="IPR015421">
    <property type="entry name" value="PyrdxlP-dep_Trfase_major"/>
</dbReference>
<comment type="cofactor">
    <cofactor evidence="1 5">
        <name>pyridoxal 5'-phosphate</name>
        <dbReference type="ChEBI" id="CHEBI:597326"/>
    </cofactor>
</comment>
<dbReference type="FunFam" id="3.40.640.10:FF:000009">
    <property type="entry name" value="Cystathionine gamma-synthase homolog"/>
    <property type="match status" value="1"/>
</dbReference>
<dbReference type="CDD" id="cd00614">
    <property type="entry name" value="CGS_like"/>
    <property type="match status" value="1"/>
</dbReference>
<dbReference type="GO" id="GO:0019346">
    <property type="term" value="P:transsulfuration"/>
    <property type="evidence" value="ECO:0007669"/>
    <property type="project" value="InterPro"/>
</dbReference>
<keyword evidence="6" id="KW-0456">Lyase</keyword>
<dbReference type="GO" id="GO:0019343">
    <property type="term" value="P:cysteine biosynthetic process via cystathionine"/>
    <property type="evidence" value="ECO:0007669"/>
    <property type="project" value="TreeGrafter"/>
</dbReference>
<dbReference type="FunFam" id="3.90.1150.10:FF:000033">
    <property type="entry name" value="Cystathionine gamma-synthase"/>
    <property type="match status" value="1"/>
</dbReference>
<dbReference type="InterPro" id="IPR054542">
    <property type="entry name" value="Cys_met_metab_PP"/>
</dbReference>
<evidence type="ECO:0000313" key="7">
    <source>
        <dbReference type="Proteomes" id="UP000289775"/>
    </source>
</evidence>
<reference evidence="6 7" key="1">
    <citation type="submission" date="2014-12" db="EMBL/GenBank/DDBJ databases">
        <title>Genome sequence of Flavobacterium beibuense RSKm HC5.</title>
        <authorList>
            <person name="Kim J.F."/>
            <person name="Song J.Y."/>
            <person name="Kwak M.-J."/>
            <person name="Lee S.-W."/>
        </authorList>
    </citation>
    <scope>NUCLEOTIDE SEQUENCE [LARGE SCALE GENOMIC DNA]</scope>
    <source>
        <strain evidence="6 7">RSKm HC5</strain>
    </source>
</reference>
<accession>A0A444WAM6</accession>
<organism evidence="6 7">
    <name type="scientific">Flavobacterium beibuense</name>
    <dbReference type="NCBI Taxonomy" id="657326"/>
    <lineage>
        <taxon>Bacteria</taxon>
        <taxon>Pseudomonadati</taxon>
        <taxon>Bacteroidota</taxon>
        <taxon>Flavobacteriia</taxon>
        <taxon>Flavobacteriales</taxon>
        <taxon>Flavobacteriaceae</taxon>
        <taxon>Flavobacterium</taxon>
    </lineage>
</organism>
<dbReference type="RefSeq" id="WP_129751089.1">
    <property type="nucleotide sequence ID" value="NZ_JUIW01000006.1"/>
</dbReference>
<dbReference type="InterPro" id="IPR000277">
    <property type="entry name" value="Cys/Met-Metab_PyrdxlP-dep_enz"/>
</dbReference>
<comment type="caution">
    <text evidence="6">The sequence shown here is derived from an EMBL/GenBank/DDBJ whole genome shotgun (WGS) entry which is preliminary data.</text>
</comment>
<evidence type="ECO:0000256" key="4">
    <source>
        <dbReference type="PIRSR" id="PIRSR001434-2"/>
    </source>
</evidence>
<dbReference type="Proteomes" id="UP000289775">
    <property type="component" value="Unassembled WGS sequence"/>
</dbReference>
<dbReference type="PIRSF" id="PIRSF001434">
    <property type="entry name" value="CGS"/>
    <property type="match status" value="1"/>
</dbReference>
<dbReference type="GO" id="GO:0004123">
    <property type="term" value="F:cystathionine gamma-lyase activity"/>
    <property type="evidence" value="ECO:0007669"/>
    <property type="project" value="TreeGrafter"/>
</dbReference>
<dbReference type="PANTHER" id="PTHR11808:SF15">
    <property type="entry name" value="CYSTATHIONINE GAMMA-LYASE"/>
    <property type="match status" value="1"/>
</dbReference>
<dbReference type="Pfam" id="PF01053">
    <property type="entry name" value="Cys_Met_Meta_PP"/>
    <property type="match status" value="1"/>
</dbReference>
<dbReference type="GO" id="GO:0005737">
    <property type="term" value="C:cytoplasm"/>
    <property type="evidence" value="ECO:0007669"/>
    <property type="project" value="TreeGrafter"/>
</dbReference>
<dbReference type="InterPro" id="IPR015424">
    <property type="entry name" value="PyrdxlP-dep_Trfase"/>
</dbReference>
<keyword evidence="7" id="KW-1185">Reference proteome</keyword>
<dbReference type="PANTHER" id="PTHR11808">
    <property type="entry name" value="TRANS-SULFURATION ENZYME FAMILY MEMBER"/>
    <property type="match status" value="1"/>
</dbReference>
<comment type="similarity">
    <text evidence="2 5">Belongs to the trans-sulfuration enzymes family.</text>
</comment>
<dbReference type="EMBL" id="JUIW01000006">
    <property type="protein sequence ID" value="RYJ42863.1"/>
    <property type="molecule type" value="Genomic_DNA"/>
</dbReference>
<dbReference type="AlphaFoldDB" id="A0A444WAM6"/>
<evidence type="ECO:0000256" key="2">
    <source>
        <dbReference type="ARBA" id="ARBA00009077"/>
    </source>
</evidence>
<dbReference type="PROSITE" id="PS00868">
    <property type="entry name" value="CYS_MET_METAB_PP"/>
    <property type="match status" value="1"/>
</dbReference>
<evidence type="ECO:0000313" key="6">
    <source>
        <dbReference type="EMBL" id="RYJ42863.1"/>
    </source>
</evidence>
<dbReference type="SUPFAM" id="SSF53383">
    <property type="entry name" value="PLP-dependent transferases"/>
    <property type="match status" value="1"/>
</dbReference>